<evidence type="ECO:0008006" key="3">
    <source>
        <dbReference type="Google" id="ProtNLM"/>
    </source>
</evidence>
<organism evidence="1 2">
    <name type="scientific">Nocardiopsis kunsanensis</name>
    <dbReference type="NCBI Taxonomy" id="141693"/>
    <lineage>
        <taxon>Bacteria</taxon>
        <taxon>Bacillati</taxon>
        <taxon>Actinomycetota</taxon>
        <taxon>Actinomycetes</taxon>
        <taxon>Streptosporangiales</taxon>
        <taxon>Nocardiopsidaceae</taxon>
        <taxon>Nocardiopsis</taxon>
    </lineage>
</organism>
<evidence type="ECO:0000313" key="1">
    <source>
        <dbReference type="EMBL" id="GHD36545.1"/>
    </source>
</evidence>
<protein>
    <recommendedName>
        <fullName evidence="3">Pilus assembly protein TadE</fullName>
    </recommendedName>
</protein>
<proteinExistence type="predicted"/>
<name>A0A918XLR5_9ACTN</name>
<accession>A0A918XLR5</accession>
<sequence length="101" mass="10672">MVLGVVQVGVWAHAQHRVQAVASQTLASARALNGSTALAYQRAEQAQEQLGGAMLQRVEVDVTREPEQARVLVRAQAVSVVPGATLPVSMRVSGPIEHLAP</sequence>
<evidence type="ECO:0000313" key="2">
    <source>
        <dbReference type="Proteomes" id="UP000654947"/>
    </source>
</evidence>
<gene>
    <name evidence="1" type="ORF">GCM10007147_43950</name>
</gene>
<reference evidence="1 2" key="1">
    <citation type="journal article" date="2014" name="Int. J. Syst. Evol. Microbiol.">
        <title>Complete genome sequence of Corynebacterium casei LMG S-19264T (=DSM 44701T), isolated from a smear-ripened cheese.</title>
        <authorList>
            <consortium name="US DOE Joint Genome Institute (JGI-PGF)"/>
            <person name="Walter F."/>
            <person name="Albersmeier A."/>
            <person name="Kalinowski J."/>
            <person name="Ruckert C."/>
        </authorList>
    </citation>
    <scope>NUCLEOTIDE SEQUENCE [LARGE SCALE GENOMIC DNA]</scope>
    <source>
        <strain evidence="1 2">KCTC 19473</strain>
    </source>
</reference>
<keyword evidence="2" id="KW-1185">Reference proteome</keyword>
<dbReference type="Proteomes" id="UP000654947">
    <property type="component" value="Unassembled WGS sequence"/>
</dbReference>
<comment type="caution">
    <text evidence="1">The sequence shown here is derived from an EMBL/GenBank/DDBJ whole genome shotgun (WGS) entry which is preliminary data.</text>
</comment>
<dbReference type="AlphaFoldDB" id="A0A918XLR5"/>
<dbReference type="EMBL" id="BMXL01000040">
    <property type="protein sequence ID" value="GHD36545.1"/>
    <property type="molecule type" value="Genomic_DNA"/>
</dbReference>